<gene>
    <name evidence="1" type="ORF">LHCIRMBIA953_00002</name>
</gene>
<proteinExistence type="predicted"/>
<comment type="caution">
    <text evidence="1">The sequence shown here is derived from an EMBL/GenBank/DDBJ whole genome shotgun (WGS) entry which is preliminary data.</text>
</comment>
<sequence length="22" mass="2539">MTITYPIIVIGGGYLLNRFLFH</sequence>
<reference evidence="1 2" key="1">
    <citation type="submission" date="2013-09" db="EMBL/GenBank/DDBJ databases">
        <title>Draft Genome Sequence of five Lactobacillus helveticus strains CIRM-BIA 101T, 103, 104, 951 and 953 isolated from milk product.</title>
        <authorList>
            <person name="Valence F."/>
            <person name="Chuat V."/>
            <person name="Ma L."/>
            <person name="Creno S."/>
            <person name="Falentin H."/>
            <person name="Lortal S."/>
            <person name="Bizet C."/>
            <person name="Clermont D."/>
            <person name="Loux V."/>
            <person name="Bouchier C."/>
            <person name="Cousin S."/>
        </authorList>
    </citation>
    <scope>NUCLEOTIDE SEQUENCE [LARGE SCALE GENOMIC DNA]</scope>
    <source>
        <strain evidence="1 2">CIRM-BIA 953</strain>
    </source>
</reference>
<protein>
    <submittedName>
        <fullName evidence="1">Uncharacterized protein</fullName>
    </submittedName>
</protein>
<evidence type="ECO:0000313" key="1">
    <source>
        <dbReference type="EMBL" id="CDI42580.1"/>
    </source>
</evidence>
<organism evidence="1 2">
    <name type="scientific">Lactobacillus helveticus CIRM-BIA 953</name>
    <dbReference type="NCBI Taxonomy" id="1226335"/>
    <lineage>
        <taxon>Bacteria</taxon>
        <taxon>Bacillati</taxon>
        <taxon>Bacillota</taxon>
        <taxon>Bacilli</taxon>
        <taxon>Lactobacillales</taxon>
        <taxon>Lactobacillaceae</taxon>
        <taxon>Lactobacillus</taxon>
    </lineage>
</organism>
<name>U4QMP1_LACHE</name>
<dbReference type="AlphaFoldDB" id="U4QMP1"/>
<dbReference type="EMBL" id="CBUH010000111">
    <property type="protein sequence ID" value="CDI42580.1"/>
    <property type="molecule type" value="Genomic_DNA"/>
</dbReference>
<accession>U4QMP1</accession>
<evidence type="ECO:0000313" key="2">
    <source>
        <dbReference type="Proteomes" id="UP000017243"/>
    </source>
</evidence>
<dbReference type="Proteomes" id="UP000017243">
    <property type="component" value="Unassembled WGS sequence"/>
</dbReference>